<dbReference type="Proteomes" id="UP001210720">
    <property type="component" value="Unassembled WGS sequence"/>
</dbReference>
<dbReference type="RefSeq" id="WP_271434138.1">
    <property type="nucleotide sequence ID" value="NZ_JAQIOY010000013.1"/>
</dbReference>
<keyword evidence="3" id="KW-1185">Reference proteome</keyword>
<evidence type="ECO:0000259" key="1">
    <source>
        <dbReference type="Pfam" id="PF12146"/>
    </source>
</evidence>
<dbReference type="PANTHER" id="PTHR43798">
    <property type="entry name" value="MONOACYLGLYCEROL LIPASE"/>
    <property type="match status" value="1"/>
</dbReference>
<dbReference type="Pfam" id="PF12146">
    <property type="entry name" value="Hydrolase_4"/>
    <property type="match status" value="1"/>
</dbReference>
<proteinExistence type="predicted"/>
<protein>
    <submittedName>
        <fullName evidence="2">Alpha/beta hydrolase</fullName>
    </submittedName>
</protein>
<sequence>MNVVLAWLGWAILFLGLAMAGLWLLGPREPVVTDIRFDASALSQGVDAYLAQQEARFDDITPGVEKQVVWANGPEQKTPLSIVYLHGFSATAQEVRPLPDLVAQALGANLVFTRLAGHGRSSEAMAEPEVEHWMHDVAEALAIAHRIGDRVVVLGTSTGATLAALAAHEDMGVQMSGVVLIAPNFRVNNPAAALLTWPAARWWLPVLAGKDRVFEPRNKGQEQYWTTRYPSIATLPMGAAVKAARALPHEQVQTPALFIFDDKDKVVDHVATREVATRWGAASQMHVVHAGPEDDSYAHVIAGDIMSPTLTAPTAERIVEWVRNLP</sequence>
<dbReference type="SUPFAM" id="SSF53474">
    <property type="entry name" value="alpha/beta-Hydrolases"/>
    <property type="match status" value="1"/>
</dbReference>
<dbReference type="GO" id="GO:0016787">
    <property type="term" value="F:hydrolase activity"/>
    <property type="evidence" value="ECO:0007669"/>
    <property type="project" value="UniProtKB-KW"/>
</dbReference>
<dbReference type="InterPro" id="IPR022742">
    <property type="entry name" value="Hydrolase_4"/>
</dbReference>
<evidence type="ECO:0000313" key="3">
    <source>
        <dbReference type="Proteomes" id="UP001210720"/>
    </source>
</evidence>
<name>A0ABT4XXT3_9RHOB</name>
<comment type="caution">
    <text evidence="2">The sequence shown here is derived from an EMBL/GenBank/DDBJ whole genome shotgun (WGS) entry which is preliminary data.</text>
</comment>
<reference evidence="2 3" key="1">
    <citation type="submission" date="2023-01" db="EMBL/GenBank/DDBJ databases">
        <title>Thalassococcus onchidii sp. nov., isolated from a marine invertebrate from the South China Sea.</title>
        <authorList>
            <person name="Xu S."/>
            <person name="Liu Z."/>
            <person name="Xu Y."/>
        </authorList>
    </citation>
    <scope>NUCLEOTIDE SEQUENCE [LARGE SCALE GENOMIC DNA]</scope>
    <source>
        <strain evidence="2 3">KCTC 32084</strain>
    </source>
</reference>
<evidence type="ECO:0000313" key="2">
    <source>
        <dbReference type="EMBL" id="MDA7426782.1"/>
    </source>
</evidence>
<keyword evidence="2" id="KW-0378">Hydrolase</keyword>
<organism evidence="2 3">
    <name type="scientific">Thalassococcus lentus</name>
    <dbReference type="NCBI Taxonomy" id="1210524"/>
    <lineage>
        <taxon>Bacteria</taxon>
        <taxon>Pseudomonadati</taxon>
        <taxon>Pseudomonadota</taxon>
        <taxon>Alphaproteobacteria</taxon>
        <taxon>Rhodobacterales</taxon>
        <taxon>Roseobacteraceae</taxon>
        <taxon>Thalassococcus</taxon>
    </lineage>
</organism>
<dbReference type="PANTHER" id="PTHR43798:SF33">
    <property type="entry name" value="HYDROLASE, PUTATIVE (AFU_ORTHOLOGUE AFUA_2G14860)-RELATED"/>
    <property type="match status" value="1"/>
</dbReference>
<dbReference type="InterPro" id="IPR029058">
    <property type="entry name" value="AB_hydrolase_fold"/>
</dbReference>
<dbReference type="InterPro" id="IPR050266">
    <property type="entry name" value="AB_hydrolase_sf"/>
</dbReference>
<accession>A0ABT4XXT3</accession>
<dbReference type="EMBL" id="JAQIOY010000013">
    <property type="protein sequence ID" value="MDA7426782.1"/>
    <property type="molecule type" value="Genomic_DNA"/>
</dbReference>
<gene>
    <name evidence="2" type="ORF">PFY00_18770</name>
</gene>
<feature type="domain" description="Serine aminopeptidase S33" evidence="1">
    <location>
        <begin position="81"/>
        <end position="283"/>
    </location>
</feature>
<dbReference type="Gene3D" id="3.40.50.1820">
    <property type="entry name" value="alpha/beta hydrolase"/>
    <property type="match status" value="1"/>
</dbReference>